<organism evidence="1 2">
    <name type="scientific">Austropuccinia psidii MF-1</name>
    <dbReference type="NCBI Taxonomy" id="1389203"/>
    <lineage>
        <taxon>Eukaryota</taxon>
        <taxon>Fungi</taxon>
        <taxon>Dikarya</taxon>
        <taxon>Basidiomycota</taxon>
        <taxon>Pucciniomycotina</taxon>
        <taxon>Pucciniomycetes</taxon>
        <taxon>Pucciniales</taxon>
        <taxon>Sphaerophragmiaceae</taxon>
        <taxon>Austropuccinia</taxon>
    </lineage>
</organism>
<dbReference type="EMBL" id="AVOT02006640">
    <property type="protein sequence ID" value="MBW0482067.1"/>
    <property type="molecule type" value="Genomic_DNA"/>
</dbReference>
<dbReference type="PANTHER" id="PTHR11439:SF467">
    <property type="entry name" value="INTEGRASE CATALYTIC DOMAIN-CONTAINING PROTEIN"/>
    <property type="match status" value="1"/>
</dbReference>
<gene>
    <name evidence="1" type="ORF">O181_021782</name>
</gene>
<dbReference type="AlphaFoldDB" id="A0A9Q3GWJ4"/>
<dbReference type="PANTHER" id="PTHR11439">
    <property type="entry name" value="GAG-POL-RELATED RETROTRANSPOSON"/>
    <property type="match status" value="1"/>
</dbReference>
<evidence type="ECO:0000313" key="1">
    <source>
        <dbReference type="EMBL" id="MBW0482067.1"/>
    </source>
</evidence>
<evidence type="ECO:0000313" key="2">
    <source>
        <dbReference type="Proteomes" id="UP000765509"/>
    </source>
</evidence>
<protein>
    <submittedName>
        <fullName evidence="1">Uncharacterized protein</fullName>
    </submittedName>
</protein>
<accession>A0A9Q3GWJ4</accession>
<name>A0A9Q3GWJ4_9BASI</name>
<comment type="caution">
    <text evidence="1">The sequence shown here is derived from an EMBL/GenBank/DDBJ whole genome shotgun (WGS) entry which is preliminary data.</text>
</comment>
<dbReference type="CDD" id="cd09272">
    <property type="entry name" value="RNase_HI_RT_Ty1"/>
    <property type="match status" value="1"/>
</dbReference>
<sequence>MIYDKDCQFMHKLGESKKQATISPSSCEAEYKSQYEGGKDLICTERLLKDVNINFHLPLQPYGNNQGAISLAKNPQVNERTKHFDTTCHWNQERLADNTLKIDYAPTQNMPSYGLTKSLPRPGHQRFLQNLGLVYVMSEGSS</sequence>
<reference evidence="1" key="1">
    <citation type="submission" date="2021-03" db="EMBL/GenBank/DDBJ databases">
        <title>Draft genome sequence of rust myrtle Austropuccinia psidii MF-1, a brazilian biotype.</title>
        <authorList>
            <person name="Quecine M.C."/>
            <person name="Pachon D.M.R."/>
            <person name="Bonatelli M.L."/>
            <person name="Correr F.H."/>
            <person name="Franceschini L.M."/>
            <person name="Leite T.F."/>
            <person name="Margarido G.R.A."/>
            <person name="Almeida C.A."/>
            <person name="Ferrarezi J.A."/>
            <person name="Labate C.A."/>
        </authorList>
    </citation>
    <scope>NUCLEOTIDE SEQUENCE</scope>
    <source>
        <strain evidence="1">MF-1</strain>
    </source>
</reference>
<proteinExistence type="predicted"/>
<dbReference type="OrthoDB" id="3344688at2759"/>
<dbReference type="Proteomes" id="UP000765509">
    <property type="component" value="Unassembled WGS sequence"/>
</dbReference>
<keyword evidence="2" id="KW-1185">Reference proteome</keyword>